<comment type="pathway">
    <text evidence="1 9">Pyrimidine metabolism; CTP biosynthesis via de novo pathway; CTP from UDP: step 2/2.</text>
</comment>
<evidence type="ECO:0000256" key="5">
    <source>
        <dbReference type="ARBA" id="ARBA00022840"/>
    </source>
</evidence>
<keyword evidence="4 9" id="KW-0547">Nucleotide-binding</keyword>
<organism evidence="12 13">
    <name type="scientific">Rodentibacter haemolyticus</name>
    <dbReference type="NCBI Taxonomy" id="2778911"/>
    <lineage>
        <taxon>Bacteria</taxon>
        <taxon>Pseudomonadati</taxon>
        <taxon>Pseudomonadota</taxon>
        <taxon>Gammaproteobacteria</taxon>
        <taxon>Pasteurellales</taxon>
        <taxon>Pasteurellaceae</taxon>
        <taxon>Rodentibacter</taxon>
    </lineage>
</organism>
<keyword evidence="3 9" id="KW-0436">Ligase</keyword>
<feature type="binding site" evidence="9">
    <location>
        <position position="72"/>
    </location>
    <ligand>
        <name>ATP</name>
        <dbReference type="ChEBI" id="CHEBI:30616"/>
    </ligand>
</feature>
<dbReference type="RefSeq" id="WP_194811583.1">
    <property type="nucleotide sequence ID" value="NZ_CP063056.1"/>
</dbReference>
<dbReference type="InterPro" id="IPR017926">
    <property type="entry name" value="GATASE"/>
</dbReference>
<dbReference type="InterPro" id="IPR029062">
    <property type="entry name" value="Class_I_gatase-like"/>
</dbReference>
<dbReference type="InterPro" id="IPR033828">
    <property type="entry name" value="GATase1_CTP_Synthase"/>
</dbReference>
<feature type="domain" description="CTP synthase N-terminal" evidence="11">
    <location>
        <begin position="5"/>
        <end position="266"/>
    </location>
</feature>
<feature type="active site" description="Nucleophile; for glutamine hydrolysis" evidence="9">
    <location>
        <position position="379"/>
    </location>
</feature>
<feature type="domain" description="Glutamine amidotransferase" evidence="10">
    <location>
        <begin position="301"/>
        <end position="534"/>
    </location>
</feature>
<feature type="binding site" evidence="9">
    <location>
        <position position="140"/>
    </location>
    <ligand>
        <name>Mg(2+)</name>
        <dbReference type="ChEBI" id="CHEBI:18420"/>
    </ligand>
</feature>
<dbReference type="EMBL" id="CP063056">
    <property type="protein sequence ID" value="QPB42000.1"/>
    <property type="molecule type" value="Genomic_DNA"/>
</dbReference>
<dbReference type="HAMAP" id="MF_01227">
    <property type="entry name" value="PyrG"/>
    <property type="match status" value="1"/>
</dbReference>
<evidence type="ECO:0000256" key="2">
    <source>
        <dbReference type="ARBA" id="ARBA00007533"/>
    </source>
</evidence>
<comment type="caution">
    <text evidence="9">Lacks conserved residue(s) required for the propagation of feature annotation.</text>
</comment>
<feature type="binding site" evidence="9">
    <location>
        <begin position="187"/>
        <end position="192"/>
    </location>
    <ligand>
        <name>UTP</name>
        <dbReference type="ChEBI" id="CHEBI:46398"/>
    </ligand>
</feature>
<feature type="region of interest" description="Amidoligase domain" evidence="9">
    <location>
        <begin position="1"/>
        <end position="266"/>
    </location>
</feature>
<feature type="binding site" evidence="9">
    <location>
        <position position="223"/>
    </location>
    <ligand>
        <name>UTP</name>
        <dbReference type="ChEBI" id="CHEBI:46398"/>
    </ligand>
</feature>
<evidence type="ECO:0000256" key="4">
    <source>
        <dbReference type="ARBA" id="ARBA00022741"/>
    </source>
</evidence>
<dbReference type="Gene3D" id="3.40.50.880">
    <property type="match status" value="1"/>
</dbReference>
<dbReference type="Gene3D" id="3.40.50.300">
    <property type="entry name" value="P-loop containing nucleotide triphosphate hydrolases"/>
    <property type="match status" value="1"/>
</dbReference>
<gene>
    <name evidence="9 12" type="primary">pyrG</name>
    <name evidence="12" type="ORF">IHV77_08730</name>
</gene>
<evidence type="ECO:0000313" key="12">
    <source>
        <dbReference type="EMBL" id="QPB42000.1"/>
    </source>
</evidence>
<feature type="binding site" evidence="9">
    <location>
        <position position="403"/>
    </location>
    <ligand>
        <name>L-glutamine</name>
        <dbReference type="ChEBI" id="CHEBI:58359"/>
    </ligand>
</feature>
<keyword evidence="7 9" id="KW-0665">Pyrimidine biosynthesis</keyword>
<feature type="binding site" evidence="9">
    <location>
        <begin position="380"/>
        <end position="383"/>
    </location>
    <ligand>
        <name>L-glutamine</name>
        <dbReference type="ChEBI" id="CHEBI:58359"/>
    </ligand>
</feature>
<dbReference type="InterPro" id="IPR004468">
    <property type="entry name" value="CTP_synthase"/>
</dbReference>
<feature type="binding site" evidence="9">
    <location>
        <position position="72"/>
    </location>
    <ligand>
        <name>Mg(2+)</name>
        <dbReference type="ChEBI" id="CHEBI:18420"/>
    </ligand>
</feature>
<proteinExistence type="inferred from homology"/>
<accession>A0ABX6UXJ6</accession>
<evidence type="ECO:0000256" key="1">
    <source>
        <dbReference type="ARBA" id="ARBA00005171"/>
    </source>
</evidence>
<dbReference type="PROSITE" id="PS51273">
    <property type="entry name" value="GATASE_TYPE_1"/>
    <property type="match status" value="1"/>
</dbReference>
<feature type="binding site" evidence="9">
    <location>
        <position position="352"/>
    </location>
    <ligand>
        <name>L-glutamine</name>
        <dbReference type="ChEBI" id="CHEBI:58359"/>
    </ligand>
</feature>
<evidence type="ECO:0000256" key="6">
    <source>
        <dbReference type="ARBA" id="ARBA00022962"/>
    </source>
</evidence>
<comment type="function">
    <text evidence="9">Catalyzes the ATP-dependent amination of UTP to CTP with either L-glutamine or ammonia as the source of nitrogen. Regulates intracellular CTP levels through interactions with the four ribonucleotide triphosphates.</text>
</comment>
<feature type="binding site" evidence="9">
    <location>
        <begin position="15"/>
        <end position="20"/>
    </location>
    <ligand>
        <name>ATP</name>
        <dbReference type="ChEBI" id="CHEBI:30616"/>
    </ligand>
</feature>
<dbReference type="InterPro" id="IPR017456">
    <property type="entry name" value="CTP_synthase_N"/>
</dbReference>
<feature type="active site" evidence="9">
    <location>
        <position position="517"/>
    </location>
</feature>
<dbReference type="InterPro" id="IPR027417">
    <property type="entry name" value="P-loop_NTPase"/>
</dbReference>
<dbReference type="Proteomes" id="UP000663069">
    <property type="component" value="Chromosome"/>
</dbReference>
<dbReference type="NCBIfam" id="NF003792">
    <property type="entry name" value="PRK05380.1"/>
    <property type="match status" value="1"/>
</dbReference>
<dbReference type="CDD" id="cd01746">
    <property type="entry name" value="GATase1_CTP_Synthase"/>
    <property type="match status" value="1"/>
</dbReference>
<feature type="binding site" evidence="9">
    <location>
        <begin position="147"/>
        <end position="149"/>
    </location>
    <ligand>
        <name>CTP</name>
        <dbReference type="ChEBI" id="CHEBI:37563"/>
        <note>allosteric inhibitor</note>
    </ligand>
</feature>
<evidence type="ECO:0000313" key="13">
    <source>
        <dbReference type="Proteomes" id="UP000663069"/>
    </source>
</evidence>
<keyword evidence="9" id="KW-0479">Metal-binding</keyword>
<dbReference type="EC" id="6.3.4.2" evidence="9"/>
<evidence type="ECO:0000259" key="11">
    <source>
        <dbReference type="Pfam" id="PF06418"/>
    </source>
</evidence>
<dbReference type="GO" id="GO:0003883">
    <property type="term" value="F:CTP synthase activity"/>
    <property type="evidence" value="ECO:0007669"/>
    <property type="project" value="UniProtKB-EC"/>
</dbReference>
<dbReference type="PANTHER" id="PTHR11550">
    <property type="entry name" value="CTP SYNTHASE"/>
    <property type="match status" value="1"/>
</dbReference>
<comment type="miscellaneous">
    <text evidence="9">CTPSs have evolved a hybrid strategy for distinguishing between UTP and CTP. The overlapping regions of the product feedback inhibitory and substrate sites recognize a common feature in both compounds, the triphosphate moiety. To differentiate isosteric substrate and product pyrimidine rings, an additional pocket far from the expected kinase/ligase catalytic site, specifically recognizes the cytosine and ribose portions of the product inhibitor.</text>
</comment>
<evidence type="ECO:0000256" key="3">
    <source>
        <dbReference type="ARBA" id="ARBA00022598"/>
    </source>
</evidence>
<dbReference type="Pfam" id="PF06418">
    <property type="entry name" value="CTP_synth_N"/>
    <property type="match status" value="1"/>
</dbReference>
<protein>
    <recommendedName>
        <fullName evidence="9">CTP synthase</fullName>
        <ecNumber evidence="9">6.3.4.2</ecNumber>
    </recommendedName>
    <alternativeName>
        <fullName evidence="9">Cytidine 5'-triphosphate synthase</fullName>
    </alternativeName>
    <alternativeName>
        <fullName evidence="9">Cytidine triphosphate synthetase</fullName>
        <shortName evidence="9">CTP synthetase</shortName>
        <shortName evidence="9">CTPS</shortName>
    </alternativeName>
    <alternativeName>
        <fullName evidence="9">UTP--ammonia ligase</fullName>
    </alternativeName>
</protein>
<evidence type="ECO:0000256" key="7">
    <source>
        <dbReference type="ARBA" id="ARBA00022975"/>
    </source>
</evidence>
<dbReference type="Pfam" id="PF00117">
    <property type="entry name" value="GATase"/>
    <property type="match status" value="1"/>
</dbReference>
<comment type="similarity">
    <text evidence="2 9">Belongs to the CTP synthase family.</text>
</comment>
<dbReference type="SUPFAM" id="SSF52540">
    <property type="entry name" value="P-loop containing nucleoside triphosphate hydrolases"/>
    <property type="match status" value="1"/>
</dbReference>
<feature type="binding site" evidence="9">
    <location>
        <position position="470"/>
    </location>
    <ligand>
        <name>L-glutamine</name>
        <dbReference type="ChEBI" id="CHEBI:58359"/>
    </ligand>
</feature>
<comment type="catalytic activity">
    <reaction evidence="8 9">
        <text>UTP + L-glutamine + ATP + H2O = CTP + L-glutamate + ADP + phosphate + 2 H(+)</text>
        <dbReference type="Rhea" id="RHEA:26426"/>
        <dbReference type="ChEBI" id="CHEBI:15377"/>
        <dbReference type="ChEBI" id="CHEBI:15378"/>
        <dbReference type="ChEBI" id="CHEBI:29985"/>
        <dbReference type="ChEBI" id="CHEBI:30616"/>
        <dbReference type="ChEBI" id="CHEBI:37563"/>
        <dbReference type="ChEBI" id="CHEBI:43474"/>
        <dbReference type="ChEBI" id="CHEBI:46398"/>
        <dbReference type="ChEBI" id="CHEBI:58359"/>
        <dbReference type="ChEBI" id="CHEBI:456216"/>
        <dbReference type="EC" id="6.3.4.2"/>
    </reaction>
</comment>
<feature type="active site" evidence="9">
    <location>
        <position position="515"/>
    </location>
</feature>
<comment type="activity regulation">
    <text evidence="9">Allosterically activated by GTP, when glutamine is the substrate; GTP has no effect on the reaction when ammonia is the substrate. The allosteric effector GTP functions by stabilizing the protein conformation that binds the tetrahedral intermediate(s) formed during glutamine hydrolysis. Inhibited by the product CTP, via allosteric rather than competitive inhibition.</text>
</comment>
<feature type="binding site" evidence="9">
    <location>
        <position position="223"/>
    </location>
    <ligand>
        <name>CTP</name>
        <dbReference type="ChEBI" id="CHEBI:37563"/>
        <note>allosteric inhibitor</note>
    </ligand>
</feature>
<dbReference type="PANTHER" id="PTHR11550:SF0">
    <property type="entry name" value="CTP SYNTHASE-RELATED"/>
    <property type="match status" value="1"/>
</dbReference>
<feature type="binding site" evidence="9">
    <location>
        <begin position="239"/>
        <end position="241"/>
    </location>
    <ligand>
        <name>ATP</name>
        <dbReference type="ChEBI" id="CHEBI:30616"/>
    </ligand>
</feature>
<sequence>MATNYIFVTGGVVSSLGKGIAAASLAAILEARGLNVTIMKLDPYINVDPGTMSPTQHGEVFVTQDGAETDLDLGHYERFIRTKMTKRNNFTTGKIYSEVLRKERRGDYLGATIQVIPHITNEIKDRVIAGAQGHDVVIVEVGGTVGDIESLPFLEALRQLAVQVGREHTLFMHLTLVPYIPTAGEVKTKPTQHSVKELLSIGIQPDVLICRSDRMIPPNERAKIALFCNVPERAVISLKDVNSIYQIPALLKSQGLDDFVCERFRLNCPEADLSEWEQVLYKQANPVGEVTIGMVGKYIELPDAYKSVNEALKHAGLTNRLTVNIKYIDSQDVETKGVEVLKGIDGILVPGGFGYRGVEGKIMTAQYARENHIPYLGICLGMQIALIEYARNVAGLAKANSSEFDRTCEQPVVALITEWQDAEGNTEVRTDNSDLGGTMRLGAQQCHLIEGSRARELYGSEIIEERHRHRYEVNNTLLPQIEKAGLKVTGLSADKKLVEIIEVPNHPWFVACQFHPEFTSTPRDGHPLFAGFVKAAYENHKKSA</sequence>
<evidence type="ECO:0000259" key="10">
    <source>
        <dbReference type="Pfam" id="PF00117"/>
    </source>
</evidence>
<feature type="binding site" evidence="9">
    <location>
        <position position="14"/>
    </location>
    <ligand>
        <name>UTP</name>
        <dbReference type="ChEBI" id="CHEBI:46398"/>
    </ligand>
</feature>
<name>A0ABX6UXJ6_9PAST</name>
<keyword evidence="9" id="KW-0460">Magnesium</keyword>
<feature type="binding site" evidence="9">
    <location>
        <begin position="187"/>
        <end position="192"/>
    </location>
    <ligand>
        <name>CTP</name>
        <dbReference type="ChEBI" id="CHEBI:37563"/>
        <note>allosteric inhibitor</note>
    </ligand>
</feature>
<feature type="binding site" evidence="9">
    <location>
        <position position="14"/>
    </location>
    <ligand>
        <name>CTP</name>
        <dbReference type="ChEBI" id="CHEBI:37563"/>
        <note>allosteric inhibitor</note>
    </ligand>
</feature>
<dbReference type="SUPFAM" id="SSF52317">
    <property type="entry name" value="Class I glutamine amidotransferase-like"/>
    <property type="match status" value="1"/>
</dbReference>
<keyword evidence="6 9" id="KW-0315">Glutamine amidotransferase</keyword>
<comment type="catalytic activity">
    <reaction evidence="9">
        <text>UTP + NH4(+) + ATP = CTP + ADP + phosphate + 2 H(+)</text>
        <dbReference type="Rhea" id="RHEA:16597"/>
        <dbReference type="ChEBI" id="CHEBI:15378"/>
        <dbReference type="ChEBI" id="CHEBI:28938"/>
        <dbReference type="ChEBI" id="CHEBI:30616"/>
        <dbReference type="ChEBI" id="CHEBI:37563"/>
        <dbReference type="ChEBI" id="CHEBI:43474"/>
        <dbReference type="ChEBI" id="CHEBI:46398"/>
        <dbReference type="ChEBI" id="CHEBI:456216"/>
    </reaction>
</comment>
<keyword evidence="13" id="KW-1185">Reference proteome</keyword>
<dbReference type="CDD" id="cd03113">
    <property type="entry name" value="CTPS_N"/>
    <property type="match status" value="1"/>
</dbReference>
<keyword evidence="5 9" id="KW-0067">ATP-binding</keyword>
<evidence type="ECO:0000256" key="9">
    <source>
        <dbReference type="HAMAP-Rule" id="MF_01227"/>
    </source>
</evidence>
<reference evidence="12 13" key="1">
    <citation type="submission" date="2020-10" db="EMBL/GenBank/DDBJ databases">
        <title>Genome Sequencing of Rodentibacter spp. strain DSM111151.</title>
        <authorList>
            <person name="Benga L."/>
            <person name="Lautwein T."/>
        </authorList>
    </citation>
    <scope>NUCLEOTIDE SEQUENCE [LARGE SCALE GENOMIC DNA]</scope>
    <source>
        <strain evidence="12 13">DSM 111151</strain>
    </source>
</reference>
<comment type="catalytic activity">
    <reaction evidence="9">
        <text>L-glutamine + H2O = L-glutamate + NH4(+)</text>
        <dbReference type="Rhea" id="RHEA:15889"/>
        <dbReference type="ChEBI" id="CHEBI:15377"/>
        <dbReference type="ChEBI" id="CHEBI:28938"/>
        <dbReference type="ChEBI" id="CHEBI:29985"/>
        <dbReference type="ChEBI" id="CHEBI:58359"/>
    </reaction>
</comment>
<comment type="subunit">
    <text evidence="9">Homotetramer.</text>
</comment>
<evidence type="ECO:0000256" key="8">
    <source>
        <dbReference type="ARBA" id="ARBA00047781"/>
    </source>
</evidence>
<dbReference type="NCBIfam" id="TIGR00337">
    <property type="entry name" value="PyrG"/>
    <property type="match status" value="1"/>
</dbReference>